<keyword evidence="3" id="KW-0547">Nucleotide-binding</keyword>
<feature type="region of interest" description="Disordered" evidence="5">
    <location>
        <begin position="339"/>
        <end position="368"/>
    </location>
</feature>
<dbReference type="Gene3D" id="3.40.50.12780">
    <property type="entry name" value="N-terminal domain of ligase-like"/>
    <property type="match status" value="1"/>
</dbReference>
<protein>
    <submittedName>
        <fullName evidence="6">Long-chain fatty acid-CoA ligase</fullName>
        <ecNumber evidence="6">6.2.1.3</ecNumber>
    </submittedName>
</protein>
<evidence type="ECO:0000256" key="2">
    <source>
        <dbReference type="ARBA" id="ARBA00022598"/>
    </source>
</evidence>
<gene>
    <name evidence="6" type="primary">FAA4_5</name>
    <name evidence="6" type="ORF">HK105_206660</name>
</gene>
<dbReference type="PANTHER" id="PTHR43272">
    <property type="entry name" value="LONG-CHAIN-FATTY-ACID--COA LIGASE"/>
    <property type="match status" value="1"/>
</dbReference>
<name>A0ABR4N2N0_9FUNG</name>
<reference evidence="6 7" key="1">
    <citation type="submission" date="2023-09" db="EMBL/GenBank/DDBJ databases">
        <title>Pangenome analysis of Batrachochytrium dendrobatidis and related Chytrids.</title>
        <authorList>
            <person name="Yacoub M.N."/>
            <person name="Stajich J.E."/>
            <person name="James T.Y."/>
        </authorList>
    </citation>
    <scope>NUCLEOTIDE SEQUENCE [LARGE SCALE GENOMIC DNA]</scope>
    <source>
        <strain evidence="6 7">JEL0888</strain>
    </source>
</reference>
<evidence type="ECO:0000256" key="5">
    <source>
        <dbReference type="SAM" id="MobiDB-lite"/>
    </source>
</evidence>
<feature type="region of interest" description="Disordered" evidence="5">
    <location>
        <begin position="400"/>
        <end position="449"/>
    </location>
</feature>
<feature type="compositionally biased region" description="Basic and acidic residues" evidence="5">
    <location>
        <begin position="216"/>
        <end position="228"/>
    </location>
</feature>
<evidence type="ECO:0000313" key="7">
    <source>
        <dbReference type="Proteomes" id="UP001527925"/>
    </source>
</evidence>
<comment type="similarity">
    <text evidence="1">Belongs to the ATP-dependent AMP-binding enzyme family.</text>
</comment>
<feature type="region of interest" description="Disordered" evidence="5">
    <location>
        <begin position="193"/>
        <end position="279"/>
    </location>
</feature>
<dbReference type="SUPFAM" id="SSF56801">
    <property type="entry name" value="Acetyl-CoA synthetase-like"/>
    <property type="match status" value="1"/>
</dbReference>
<organism evidence="6 7">
    <name type="scientific">Polyrhizophydium stewartii</name>
    <dbReference type="NCBI Taxonomy" id="2732419"/>
    <lineage>
        <taxon>Eukaryota</taxon>
        <taxon>Fungi</taxon>
        <taxon>Fungi incertae sedis</taxon>
        <taxon>Chytridiomycota</taxon>
        <taxon>Chytridiomycota incertae sedis</taxon>
        <taxon>Chytridiomycetes</taxon>
        <taxon>Rhizophydiales</taxon>
        <taxon>Rhizophydiales incertae sedis</taxon>
        <taxon>Polyrhizophydium</taxon>
    </lineage>
</organism>
<feature type="compositionally biased region" description="Low complexity" evidence="5">
    <location>
        <begin position="260"/>
        <end position="273"/>
    </location>
</feature>
<comment type="caution">
    <text evidence="6">The sequence shown here is derived from an EMBL/GenBank/DDBJ whole genome shotgun (WGS) entry which is preliminary data.</text>
</comment>
<dbReference type="GO" id="GO:0004467">
    <property type="term" value="F:long-chain fatty acid-CoA ligase activity"/>
    <property type="evidence" value="ECO:0007669"/>
    <property type="project" value="UniProtKB-EC"/>
</dbReference>
<evidence type="ECO:0000313" key="6">
    <source>
        <dbReference type="EMBL" id="KAL2913781.1"/>
    </source>
</evidence>
<sequence>MMGIDVIGTVGAPLPSVELKLVAVEETAYTPFPDDPNVNPRGEVWARGSSIISGSHKQPQLTAEVLMADGRFKLGDIGEWTPNGAMRIIDCKNHLVKLPDGEYVAIEKLESRCKPPALVANIWIYAGSLEAFVVGIVVRIEKVLRALSKSLSLLPYSRLVDHRLAGGKEEHVESNSAREETCVSRRAVSAILTRSQAKANPEKAKRMMKAVTDKAQAAEDKRRADRSVASRLGWQTRRAKAEQQQQEHLQQQEHQHQQDQHQQQDQQQQQDHQSSPARFGQRHMLREAQKDSASLMAAYASPPPQPQQRVRPQGPPANSQRRVPNEPQLVDGLAYMEVDGAPGPADLASHEKRATPQKTATLRKQKRVYKYREYPRDKGAAQNMQISGDAINDVAKSAGATIDLSEPDQSSQTISSKRQRVNSDSDQLAPSSDLEDPGSSSKSSSAATREQGFPVGFAAIPNGEGASRRLAEQPIFGSFKDLKLDSIPDFSPLKDALSQPLRAVHTLGRNDFLEYERRLFAILQLILNSFHAGNEHSCFIRTTLKFLGQLLRIKSPRFPINITIADVIVSSALYLASILYSCDRSPEHPCQSIDVWRSRFQICLVYYLPENLDTAQQDANGNEDIIRTIKEIMKLSTDMHLDFADTHGITNMMNHYVSIISKLPEGDSWKSSAAGIPSTASSQAAHAPAEAFKECYCMPAVGKRCRCKLDDEVLEDHPVPLTNEEANEQEKAVSEIAKTYLYDAWDAVNRTPVDNLQSCSDGKLRGVMLLAQKLANQILDLCGIAEGSKEHCRAMRMLEASLLLKYNDPKVQVKHALFSSLSGVLGLTDCPNKDCFGNRKFEDILARETSGSFKIKSEDPNWLSHAVRSFCRIPYCPKADQGAAYSAEERRAIRKAFKPKDSTLHAIMCRAGSACKYAGANSK</sequence>
<keyword evidence="4" id="KW-0067">ATP-binding</keyword>
<dbReference type="Proteomes" id="UP001527925">
    <property type="component" value="Unassembled WGS sequence"/>
</dbReference>
<feature type="compositionally biased region" description="Basic and acidic residues" evidence="5">
    <location>
        <begin position="250"/>
        <end position="259"/>
    </location>
</feature>
<feature type="compositionally biased region" description="Polar residues" evidence="5">
    <location>
        <begin position="407"/>
        <end position="430"/>
    </location>
</feature>
<dbReference type="EC" id="6.2.1.3" evidence="6"/>
<evidence type="ECO:0000256" key="1">
    <source>
        <dbReference type="ARBA" id="ARBA00006432"/>
    </source>
</evidence>
<keyword evidence="7" id="KW-1185">Reference proteome</keyword>
<feature type="region of interest" description="Disordered" evidence="5">
    <location>
        <begin position="298"/>
        <end position="324"/>
    </location>
</feature>
<evidence type="ECO:0000256" key="3">
    <source>
        <dbReference type="ARBA" id="ARBA00022741"/>
    </source>
</evidence>
<dbReference type="InterPro" id="IPR042099">
    <property type="entry name" value="ANL_N_sf"/>
</dbReference>
<accession>A0ABR4N2N0</accession>
<evidence type="ECO:0000256" key="4">
    <source>
        <dbReference type="ARBA" id="ARBA00022840"/>
    </source>
</evidence>
<dbReference type="EMBL" id="JADGIZ020000041">
    <property type="protein sequence ID" value="KAL2913781.1"/>
    <property type="molecule type" value="Genomic_DNA"/>
</dbReference>
<proteinExistence type="inferred from homology"/>
<dbReference type="PANTHER" id="PTHR43272:SF83">
    <property type="entry name" value="ACYL-COA SYNTHETASE LONG-CHAIN, ISOFORM J"/>
    <property type="match status" value="1"/>
</dbReference>
<keyword evidence="2 6" id="KW-0436">Ligase</keyword>